<keyword evidence="8" id="KW-0521">NADP</keyword>
<dbReference type="InterPro" id="IPR050097">
    <property type="entry name" value="Ferredoxin-NADP_redctase_2"/>
</dbReference>
<comment type="caution">
    <text evidence="10">The sequence shown here is derived from an EMBL/GenBank/DDBJ whole genome shotgun (WGS) entry which is preliminary data.</text>
</comment>
<dbReference type="PANTHER" id="PTHR48105">
    <property type="entry name" value="THIOREDOXIN REDUCTASE 1-RELATED-RELATED"/>
    <property type="match status" value="1"/>
</dbReference>
<evidence type="ECO:0000256" key="2">
    <source>
        <dbReference type="ARBA" id="ARBA00022630"/>
    </source>
</evidence>
<dbReference type="InterPro" id="IPR005982">
    <property type="entry name" value="Thioredox_Rdtase"/>
</dbReference>
<dbReference type="PRINTS" id="PR00368">
    <property type="entry name" value="FADPNR"/>
</dbReference>
<name>A0A7C2I260_9THEO</name>
<dbReference type="InterPro" id="IPR023753">
    <property type="entry name" value="FAD/NAD-binding_dom"/>
</dbReference>
<dbReference type="GO" id="GO:0019430">
    <property type="term" value="P:removal of superoxide radicals"/>
    <property type="evidence" value="ECO:0007669"/>
    <property type="project" value="UniProtKB-UniRule"/>
</dbReference>
<dbReference type="EMBL" id="DSMU01000040">
    <property type="protein sequence ID" value="HEL65176.1"/>
    <property type="molecule type" value="Genomic_DNA"/>
</dbReference>
<reference evidence="10" key="1">
    <citation type="journal article" date="2020" name="mSystems">
        <title>Genome- and Community-Level Interaction Insights into Carbon Utilization and Element Cycling Functions of Hydrothermarchaeota in Hydrothermal Sediment.</title>
        <authorList>
            <person name="Zhou Z."/>
            <person name="Liu Y."/>
            <person name="Xu W."/>
            <person name="Pan J."/>
            <person name="Luo Z.H."/>
            <person name="Li M."/>
        </authorList>
    </citation>
    <scope>NUCLEOTIDE SEQUENCE [LARGE SCALE GENOMIC DNA]</scope>
    <source>
        <strain evidence="10">SpSt-300</strain>
    </source>
</reference>
<keyword evidence="3 7" id="KW-0274">FAD</keyword>
<dbReference type="InterPro" id="IPR036188">
    <property type="entry name" value="FAD/NAD-bd_sf"/>
</dbReference>
<dbReference type="InterPro" id="IPR008255">
    <property type="entry name" value="Pyr_nucl-diS_OxRdtase_2_AS"/>
</dbReference>
<evidence type="ECO:0000256" key="3">
    <source>
        <dbReference type="ARBA" id="ARBA00022827"/>
    </source>
</evidence>
<dbReference type="PROSITE" id="PS00573">
    <property type="entry name" value="PYRIDINE_REDOX_2"/>
    <property type="match status" value="1"/>
</dbReference>
<accession>A0A7C2I260</accession>
<proteinExistence type="inferred from homology"/>
<dbReference type="Pfam" id="PF07992">
    <property type="entry name" value="Pyr_redox_2"/>
    <property type="match status" value="1"/>
</dbReference>
<feature type="domain" description="FAD/NAD(P)-binding" evidence="9">
    <location>
        <begin position="3"/>
        <end position="290"/>
    </location>
</feature>
<evidence type="ECO:0000256" key="8">
    <source>
        <dbReference type="RuleBase" id="RU003881"/>
    </source>
</evidence>
<sequence length="305" mass="32908">MAYDLVIIGAGPAGLAAGIYGARAKVNLLIVEREAPGGRVLTADKVENYPGFPEPVTGAELIARMEAQARRLGVAFKTVNVAEICQQEDGFLLRAMQENIAARAVILATGSGPTPLGVPGEKELRGRGVSYCAICDGFFFRDQQVAVVGGGDAAVQEAIYLTRFVEKVFLIHHHDSLRAAKSLQEQVFADPKIEVIWNTEVREILGKDAVEGITVENLRSGERRMIPVKGVFVYIGVKPSSYLVRDLADLDQRGYVITDESMATRTPGLFAAGDVRRKPLRQIITAVADGAVAAVSAEKFLRGRT</sequence>
<evidence type="ECO:0000256" key="5">
    <source>
        <dbReference type="ARBA" id="ARBA00023157"/>
    </source>
</evidence>
<evidence type="ECO:0000256" key="4">
    <source>
        <dbReference type="ARBA" id="ARBA00023002"/>
    </source>
</evidence>
<dbReference type="PRINTS" id="PR00469">
    <property type="entry name" value="PNDRDTASEII"/>
</dbReference>
<dbReference type="EC" id="1.8.1.9" evidence="7"/>
<organism evidence="10">
    <name type="scientific">Ammonifex degensii</name>
    <dbReference type="NCBI Taxonomy" id="42838"/>
    <lineage>
        <taxon>Bacteria</taxon>
        <taxon>Bacillati</taxon>
        <taxon>Bacillota</taxon>
        <taxon>Clostridia</taxon>
        <taxon>Thermoanaerobacterales</taxon>
        <taxon>Thermoanaerobacteraceae</taxon>
        <taxon>Ammonifex</taxon>
    </lineage>
</organism>
<keyword evidence="2 7" id="KW-0285">Flavoprotein</keyword>
<dbReference type="GO" id="GO:0005737">
    <property type="term" value="C:cytoplasm"/>
    <property type="evidence" value="ECO:0007669"/>
    <property type="project" value="InterPro"/>
</dbReference>
<dbReference type="NCBIfam" id="TIGR01292">
    <property type="entry name" value="TRX_reduct"/>
    <property type="match status" value="1"/>
</dbReference>
<evidence type="ECO:0000256" key="7">
    <source>
        <dbReference type="RuleBase" id="RU003880"/>
    </source>
</evidence>
<evidence type="ECO:0000256" key="1">
    <source>
        <dbReference type="ARBA" id="ARBA00009333"/>
    </source>
</evidence>
<gene>
    <name evidence="10" type="primary">trxB</name>
    <name evidence="10" type="ORF">ENQ34_00630</name>
</gene>
<comment type="subunit">
    <text evidence="7">Homodimer.</text>
</comment>
<protein>
    <recommendedName>
        <fullName evidence="7">Thioredoxin reductase</fullName>
        <ecNumber evidence="7">1.8.1.9</ecNumber>
    </recommendedName>
</protein>
<comment type="cofactor">
    <cofactor evidence="8">
        <name>FAD</name>
        <dbReference type="ChEBI" id="CHEBI:57692"/>
    </cofactor>
    <text evidence="8">Binds 1 FAD per subunit.</text>
</comment>
<dbReference type="Gene3D" id="3.50.50.60">
    <property type="entry name" value="FAD/NAD(P)-binding domain"/>
    <property type="match status" value="2"/>
</dbReference>
<dbReference type="AlphaFoldDB" id="A0A7C2I260"/>
<comment type="catalytic activity">
    <reaction evidence="7">
        <text>[thioredoxin]-dithiol + NADP(+) = [thioredoxin]-disulfide + NADPH + H(+)</text>
        <dbReference type="Rhea" id="RHEA:20345"/>
        <dbReference type="Rhea" id="RHEA-COMP:10698"/>
        <dbReference type="Rhea" id="RHEA-COMP:10700"/>
        <dbReference type="ChEBI" id="CHEBI:15378"/>
        <dbReference type="ChEBI" id="CHEBI:29950"/>
        <dbReference type="ChEBI" id="CHEBI:50058"/>
        <dbReference type="ChEBI" id="CHEBI:57783"/>
        <dbReference type="ChEBI" id="CHEBI:58349"/>
        <dbReference type="EC" id="1.8.1.9"/>
    </reaction>
</comment>
<dbReference type="SUPFAM" id="SSF51905">
    <property type="entry name" value="FAD/NAD(P)-binding domain"/>
    <property type="match status" value="1"/>
</dbReference>
<evidence type="ECO:0000313" key="10">
    <source>
        <dbReference type="EMBL" id="HEL65176.1"/>
    </source>
</evidence>
<keyword evidence="6 7" id="KW-0676">Redox-active center</keyword>
<dbReference type="GO" id="GO:0004791">
    <property type="term" value="F:thioredoxin-disulfide reductase (NADPH) activity"/>
    <property type="evidence" value="ECO:0007669"/>
    <property type="project" value="UniProtKB-UniRule"/>
</dbReference>
<comment type="similarity">
    <text evidence="1 7">Belongs to the class-II pyridine nucleotide-disulfide oxidoreductase family.</text>
</comment>
<keyword evidence="4 7" id="KW-0560">Oxidoreductase</keyword>
<keyword evidence="5" id="KW-1015">Disulfide bond</keyword>
<evidence type="ECO:0000256" key="6">
    <source>
        <dbReference type="ARBA" id="ARBA00023284"/>
    </source>
</evidence>
<evidence type="ECO:0000259" key="9">
    <source>
        <dbReference type="Pfam" id="PF07992"/>
    </source>
</evidence>